<dbReference type="Pfam" id="PF00155">
    <property type="entry name" value="Aminotran_1_2"/>
    <property type="match status" value="1"/>
</dbReference>
<comment type="similarity">
    <text evidence="3 11">Belongs to the class-II pyridoxal-phosphate-dependent aminotransferase family. Histidinol-phosphate aminotransferase subfamily.</text>
</comment>
<evidence type="ECO:0000313" key="13">
    <source>
        <dbReference type="EMBL" id="OEJ72726.1"/>
    </source>
</evidence>
<dbReference type="Gene3D" id="3.40.640.10">
    <property type="entry name" value="Type I PLP-dependent aspartate aminotransferase-like (Major domain)"/>
    <property type="match status" value="1"/>
</dbReference>
<organism evidence="13">
    <name type="scientific">Desertifilum tharense IPPAS B-1220</name>
    <dbReference type="NCBI Taxonomy" id="1781255"/>
    <lineage>
        <taxon>Bacteria</taxon>
        <taxon>Bacillati</taxon>
        <taxon>Cyanobacteriota</taxon>
        <taxon>Cyanophyceae</taxon>
        <taxon>Desertifilales</taxon>
        <taxon>Desertifilaceae</taxon>
        <taxon>Desertifilum</taxon>
    </lineage>
</organism>
<feature type="modified residue" description="N6-(pyridoxal phosphate)lysine" evidence="11">
    <location>
        <position position="238"/>
    </location>
</feature>
<dbReference type="RefSeq" id="WP_069969669.1">
    <property type="nucleotide sequence ID" value="NZ_CM124774.1"/>
</dbReference>
<evidence type="ECO:0000256" key="11">
    <source>
        <dbReference type="HAMAP-Rule" id="MF_01023"/>
    </source>
</evidence>
<dbReference type="EC" id="2.6.1.9" evidence="11"/>
<dbReference type="STRING" id="1781255.BH720_23520"/>
<dbReference type="InterPro" id="IPR015421">
    <property type="entry name" value="PyrdxlP-dep_Trfase_major"/>
</dbReference>
<keyword evidence="8 11" id="KW-0663">Pyridoxal phosphate</keyword>
<feature type="domain" description="Aminotransferase class I/classII large" evidence="12">
    <location>
        <begin position="37"/>
        <end position="373"/>
    </location>
</feature>
<dbReference type="UniPathway" id="UPA00031">
    <property type="reaction ID" value="UER00012"/>
</dbReference>
<dbReference type="SUPFAM" id="SSF53383">
    <property type="entry name" value="PLP-dependent transferases"/>
    <property type="match status" value="1"/>
</dbReference>
<dbReference type="GO" id="GO:0000105">
    <property type="term" value="P:L-histidine biosynthetic process"/>
    <property type="evidence" value="ECO:0007669"/>
    <property type="project" value="UniProtKB-UniRule"/>
</dbReference>
<dbReference type="GO" id="GO:0030170">
    <property type="term" value="F:pyridoxal phosphate binding"/>
    <property type="evidence" value="ECO:0007669"/>
    <property type="project" value="InterPro"/>
</dbReference>
<dbReference type="GO" id="GO:0004400">
    <property type="term" value="F:histidinol-phosphate transaminase activity"/>
    <property type="evidence" value="ECO:0007669"/>
    <property type="project" value="UniProtKB-UniRule"/>
</dbReference>
<keyword evidence="5 11" id="KW-0032">Aminotransferase</keyword>
<evidence type="ECO:0000256" key="5">
    <source>
        <dbReference type="ARBA" id="ARBA00022576"/>
    </source>
</evidence>
<dbReference type="InterPro" id="IPR015422">
    <property type="entry name" value="PyrdxlP-dep_Trfase_small"/>
</dbReference>
<dbReference type="PANTHER" id="PTHR43643:SF6">
    <property type="entry name" value="HISTIDINOL-PHOSPHATE AMINOTRANSFERASE"/>
    <property type="match status" value="1"/>
</dbReference>
<gene>
    <name evidence="11" type="primary">hisC</name>
    <name evidence="13" type="ORF">BH720_23520</name>
</gene>
<comment type="catalytic activity">
    <reaction evidence="10 11">
        <text>L-histidinol phosphate + 2-oxoglutarate = 3-(imidazol-4-yl)-2-oxopropyl phosphate + L-glutamate</text>
        <dbReference type="Rhea" id="RHEA:23744"/>
        <dbReference type="ChEBI" id="CHEBI:16810"/>
        <dbReference type="ChEBI" id="CHEBI:29985"/>
        <dbReference type="ChEBI" id="CHEBI:57766"/>
        <dbReference type="ChEBI" id="CHEBI:57980"/>
        <dbReference type="EC" id="2.6.1.9"/>
    </reaction>
</comment>
<dbReference type="InterPro" id="IPR004839">
    <property type="entry name" value="Aminotransferase_I/II_large"/>
</dbReference>
<proteinExistence type="inferred from homology"/>
<dbReference type="EMBL" id="MJGC01000114">
    <property type="protein sequence ID" value="OEJ72726.1"/>
    <property type="molecule type" value="Genomic_DNA"/>
</dbReference>
<dbReference type="CDD" id="cd00609">
    <property type="entry name" value="AAT_like"/>
    <property type="match status" value="1"/>
</dbReference>
<sequence>MLPFIRSAIRQLNAYKPHPGGTAGSPVSAPILLDRIDSNESPYDLPEELKQKLVSLCHKHIEANRYPDGSHLALKEAIAQYVNESAGLTERGVTPEQITLGNGSDELIRSVLVATCLQGEGSILVADPTFSMYAIIAETLGVPVVKVGRSPDSFEMDLEAATAAIQTPTHPPIRVVFVVHPNSPTGNALTAAEVEWLRQLPEEILVVIDEAYFEFSQQTLVPELLQRSNWLILRTFSKAFRLAAYRVGYAVGDENAIAALEKVRLPYNLPSVTQVAAQLAIAHRHQLLATIPQTLSEREHLYEALSQYPAFQVSKSAANFIFIRFNLPPDRANQAAEVLCQQLRAKGTVIRHTCGGLRITIGTPEENQRTQERLAGLLKDSDEFLASLACGAPH</sequence>
<comment type="caution">
    <text evidence="13">The sequence shown here is derived from an EMBL/GenBank/DDBJ whole genome shotgun (WGS) entry which is preliminary data.</text>
</comment>
<dbReference type="AlphaFoldDB" id="A0A1E5QDI5"/>
<evidence type="ECO:0000256" key="8">
    <source>
        <dbReference type="ARBA" id="ARBA00022898"/>
    </source>
</evidence>
<keyword evidence="9 11" id="KW-0368">Histidine biosynthesis</keyword>
<evidence type="ECO:0000256" key="9">
    <source>
        <dbReference type="ARBA" id="ARBA00023102"/>
    </source>
</evidence>
<keyword evidence="7 11" id="KW-0808">Transferase</keyword>
<evidence type="ECO:0000259" key="12">
    <source>
        <dbReference type="Pfam" id="PF00155"/>
    </source>
</evidence>
<dbReference type="InterPro" id="IPR015424">
    <property type="entry name" value="PyrdxlP-dep_Trfase"/>
</dbReference>
<dbReference type="InterPro" id="IPR005861">
    <property type="entry name" value="HisP_aminotrans"/>
</dbReference>
<name>A0A1E5QDI5_9CYAN</name>
<dbReference type="Gene3D" id="3.90.1150.10">
    <property type="entry name" value="Aspartate Aminotransferase, domain 1"/>
    <property type="match status" value="1"/>
</dbReference>
<evidence type="ECO:0000256" key="2">
    <source>
        <dbReference type="ARBA" id="ARBA00005011"/>
    </source>
</evidence>
<evidence type="ECO:0000256" key="3">
    <source>
        <dbReference type="ARBA" id="ARBA00007970"/>
    </source>
</evidence>
<keyword evidence="6 11" id="KW-0028">Amino-acid biosynthesis</keyword>
<dbReference type="HAMAP" id="MF_01023">
    <property type="entry name" value="HisC_aminotrans_2"/>
    <property type="match status" value="1"/>
</dbReference>
<comment type="cofactor">
    <cofactor evidence="1 11">
        <name>pyridoxal 5'-phosphate</name>
        <dbReference type="ChEBI" id="CHEBI:597326"/>
    </cofactor>
</comment>
<evidence type="ECO:0000256" key="6">
    <source>
        <dbReference type="ARBA" id="ARBA00022605"/>
    </source>
</evidence>
<dbReference type="NCBIfam" id="TIGR01141">
    <property type="entry name" value="hisC"/>
    <property type="match status" value="1"/>
</dbReference>
<comment type="pathway">
    <text evidence="2 11">Amino-acid biosynthesis; L-histidine biosynthesis; L-histidine from 5-phospho-alpha-D-ribose 1-diphosphate: step 7/9.</text>
</comment>
<protein>
    <recommendedName>
        <fullName evidence="11">Histidinol-phosphate aminotransferase</fullName>
        <ecNumber evidence="11">2.6.1.9</ecNumber>
    </recommendedName>
    <alternativeName>
        <fullName evidence="11">Imidazole acetol-phosphate transaminase</fullName>
    </alternativeName>
</protein>
<evidence type="ECO:0000256" key="10">
    <source>
        <dbReference type="ARBA" id="ARBA00047481"/>
    </source>
</evidence>
<evidence type="ECO:0000256" key="4">
    <source>
        <dbReference type="ARBA" id="ARBA00011738"/>
    </source>
</evidence>
<accession>A0A1E5QDI5</accession>
<evidence type="ECO:0000256" key="1">
    <source>
        <dbReference type="ARBA" id="ARBA00001933"/>
    </source>
</evidence>
<evidence type="ECO:0000256" key="7">
    <source>
        <dbReference type="ARBA" id="ARBA00022679"/>
    </source>
</evidence>
<dbReference type="InterPro" id="IPR050106">
    <property type="entry name" value="HistidinolP_aminotransfase"/>
</dbReference>
<reference evidence="13" key="1">
    <citation type="submission" date="2016-09" db="EMBL/GenBank/DDBJ databases">
        <title>Draft genome of thermotolerant cyanobacterium Desertifilum sp. strain IPPAS B-1220.</title>
        <authorList>
            <person name="Sinetova M.A."/>
            <person name="Bolakhan K."/>
            <person name="Zayadan B.K."/>
            <person name="Mironov K.S."/>
            <person name="Ustinova V."/>
            <person name="Kupriyanova E.V."/>
            <person name="Sidorov R.A."/>
            <person name="Skrypnik A.N."/>
            <person name="Gogoleva N.E."/>
            <person name="Gogolev Y.V."/>
            <person name="Los D.A."/>
        </authorList>
    </citation>
    <scope>NUCLEOTIDE SEQUENCE [LARGE SCALE GENOMIC DNA]</scope>
    <source>
        <strain evidence="13">IPPAS B-1220</strain>
    </source>
</reference>
<dbReference type="NCBIfam" id="NF002726">
    <property type="entry name" value="PRK02610.1"/>
    <property type="match status" value="1"/>
</dbReference>
<dbReference type="PANTHER" id="PTHR43643">
    <property type="entry name" value="HISTIDINOL-PHOSPHATE AMINOTRANSFERASE 2"/>
    <property type="match status" value="1"/>
</dbReference>
<comment type="subunit">
    <text evidence="4 11">Homodimer.</text>
</comment>
<dbReference type="OrthoDB" id="9813612at2"/>